<keyword evidence="4 8" id="KW-0863">Zinc-finger</keyword>
<keyword evidence="6 8" id="KW-0810">Translation regulation</keyword>
<comment type="caution">
    <text evidence="10">The sequence shown here is derived from an EMBL/GenBank/DDBJ whole genome shotgun (WGS) entry which is preliminary data.</text>
</comment>
<keyword evidence="3" id="KW-0479">Metal-binding</keyword>
<evidence type="ECO:0000313" key="11">
    <source>
        <dbReference type="Proteomes" id="UP000596742"/>
    </source>
</evidence>
<dbReference type="EMBL" id="UYJE01002065">
    <property type="protein sequence ID" value="VDI07471.1"/>
    <property type="molecule type" value="Genomic_DNA"/>
</dbReference>
<keyword evidence="2" id="KW-0963">Cytoplasm</keyword>
<keyword evidence="7 8" id="KW-0694">RNA-binding</keyword>
<dbReference type="GO" id="GO:0003723">
    <property type="term" value="F:RNA binding"/>
    <property type="evidence" value="ECO:0007669"/>
    <property type="project" value="UniProtKB-UniRule"/>
</dbReference>
<keyword evidence="5" id="KW-0862">Zinc</keyword>
<comment type="similarity">
    <text evidence="8">Belongs to the nanos family.</text>
</comment>
<evidence type="ECO:0000313" key="10">
    <source>
        <dbReference type="EMBL" id="VDI07471.1"/>
    </source>
</evidence>
<dbReference type="PROSITE" id="PS51522">
    <property type="entry name" value="ZF_NANOS"/>
    <property type="match status" value="1"/>
</dbReference>
<evidence type="ECO:0000256" key="8">
    <source>
        <dbReference type="PROSITE-ProRule" id="PRU00855"/>
    </source>
</evidence>
<evidence type="ECO:0000256" key="1">
    <source>
        <dbReference type="ARBA" id="ARBA00004496"/>
    </source>
</evidence>
<dbReference type="GO" id="GO:0006417">
    <property type="term" value="P:regulation of translation"/>
    <property type="evidence" value="ECO:0007669"/>
    <property type="project" value="UniProtKB-UniRule"/>
</dbReference>
<dbReference type="OrthoDB" id="5864971at2759"/>
<dbReference type="PANTHER" id="PTHR12887">
    <property type="entry name" value="NANOS PROTEIN"/>
    <property type="match status" value="1"/>
</dbReference>
<reference evidence="10" key="1">
    <citation type="submission" date="2018-11" db="EMBL/GenBank/DDBJ databases">
        <authorList>
            <person name="Alioto T."/>
            <person name="Alioto T."/>
        </authorList>
    </citation>
    <scope>NUCLEOTIDE SEQUENCE</scope>
</reference>
<name>A0A8B6CMT9_MYTGA</name>
<evidence type="ECO:0000256" key="6">
    <source>
        <dbReference type="ARBA" id="ARBA00022845"/>
    </source>
</evidence>
<evidence type="ECO:0000256" key="3">
    <source>
        <dbReference type="ARBA" id="ARBA00022723"/>
    </source>
</evidence>
<dbReference type="GO" id="GO:0008270">
    <property type="term" value="F:zinc ion binding"/>
    <property type="evidence" value="ECO:0007669"/>
    <property type="project" value="UniProtKB-KW"/>
</dbReference>
<proteinExistence type="inferred from homology"/>
<evidence type="ECO:0000256" key="2">
    <source>
        <dbReference type="ARBA" id="ARBA00022490"/>
    </source>
</evidence>
<dbReference type="Pfam" id="PF05741">
    <property type="entry name" value="zf-nanos"/>
    <property type="match status" value="1"/>
</dbReference>
<accession>A0A8B6CMT9</accession>
<evidence type="ECO:0000256" key="5">
    <source>
        <dbReference type="ARBA" id="ARBA00022833"/>
    </source>
</evidence>
<evidence type="ECO:0000256" key="7">
    <source>
        <dbReference type="ARBA" id="ARBA00022884"/>
    </source>
</evidence>
<protein>
    <submittedName>
        <fullName evidence="10">Protein nanos 1</fullName>
    </submittedName>
</protein>
<dbReference type="GO" id="GO:0005737">
    <property type="term" value="C:cytoplasm"/>
    <property type="evidence" value="ECO:0007669"/>
    <property type="project" value="UniProtKB-SubCell"/>
</dbReference>
<dbReference type="AlphaFoldDB" id="A0A8B6CMT9"/>
<evidence type="ECO:0000256" key="4">
    <source>
        <dbReference type="ARBA" id="ARBA00022771"/>
    </source>
</evidence>
<gene>
    <name evidence="10" type="ORF">MGAL_10B033589</name>
</gene>
<dbReference type="Gene3D" id="4.10.60.30">
    <property type="entry name" value="Nanos, RNA-binding domain"/>
    <property type="match status" value="1"/>
</dbReference>
<comment type="subcellular location">
    <subcellularLocation>
        <location evidence="1">Cytoplasm</location>
    </subcellularLocation>
</comment>
<dbReference type="Proteomes" id="UP000596742">
    <property type="component" value="Unassembled WGS sequence"/>
</dbReference>
<keyword evidence="11" id="KW-1185">Reference proteome</keyword>
<dbReference type="InterPro" id="IPR024161">
    <property type="entry name" value="Znf_nanos-typ"/>
</dbReference>
<sequence length="176" mass="19919">MNTTNNKEIDVLCELMKRNSQEWLDRGTYKYYFIPESESKAISELNVFRLTLLRIQNLSEELKATNANQNSVVMSPASEQGREIISDGTDCYMLLEDETKSYLTHKTHKTESNSSNSSGCAFCRQNGEGKQFAHSHCLKDKDNIVRCPILRRHICSRCGGTGDDAHTLRHCPSGKP</sequence>
<feature type="domain" description="Nanos-type" evidence="9">
    <location>
        <begin position="119"/>
        <end position="173"/>
    </location>
</feature>
<evidence type="ECO:0000259" key="9">
    <source>
        <dbReference type="PROSITE" id="PS51522"/>
    </source>
</evidence>
<organism evidence="10 11">
    <name type="scientific">Mytilus galloprovincialis</name>
    <name type="common">Mediterranean mussel</name>
    <dbReference type="NCBI Taxonomy" id="29158"/>
    <lineage>
        <taxon>Eukaryota</taxon>
        <taxon>Metazoa</taxon>
        <taxon>Spiralia</taxon>
        <taxon>Lophotrochozoa</taxon>
        <taxon>Mollusca</taxon>
        <taxon>Bivalvia</taxon>
        <taxon>Autobranchia</taxon>
        <taxon>Pteriomorphia</taxon>
        <taxon>Mytilida</taxon>
        <taxon>Mytiloidea</taxon>
        <taxon>Mytilidae</taxon>
        <taxon>Mytilinae</taxon>
        <taxon>Mytilus</taxon>
    </lineage>
</organism>
<dbReference type="InterPro" id="IPR008705">
    <property type="entry name" value="Nanos/Xcar2"/>
</dbReference>
<dbReference type="InterPro" id="IPR038129">
    <property type="entry name" value="Nanos_sf"/>
</dbReference>